<proteinExistence type="predicted"/>
<comment type="caution">
    <text evidence="1">The sequence shown here is derived from an EMBL/GenBank/DDBJ whole genome shotgun (WGS) entry which is preliminary data.</text>
</comment>
<name>A0A2P7SEA1_9HYPH</name>
<gene>
    <name evidence="1" type="ORF">C7I85_12215</name>
</gene>
<dbReference type="Proteomes" id="UP000240653">
    <property type="component" value="Unassembled WGS sequence"/>
</dbReference>
<dbReference type="EMBL" id="PXYL01000005">
    <property type="protein sequence ID" value="PSJ60800.1"/>
    <property type="molecule type" value="Genomic_DNA"/>
</dbReference>
<evidence type="ECO:0000313" key="1">
    <source>
        <dbReference type="EMBL" id="PSJ60800.1"/>
    </source>
</evidence>
<keyword evidence="2" id="KW-1185">Reference proteome</keyword>
<evidence type="ECO:0000313" key="2">
    <source>
        <dbReference type="Proteomes" id="UP000240653"/>
    </source>
</evidence>
<dbReference type="RefSeq" id="WP_106724265.1">
    <property type="nucleotide sequence ID" value="NZ_PXYL01000005.1"/>
</dbReference>
<protein>
    <submittedName>
        <fullName evidence="1">Uncharacterized protein</fullName>
    </submittedName>
</protein>
<dbReference type="AlphaFoldDB" id="A0A2P7SEA1"/>
<accession>A0A2P7SEA1</accession>
<sequence length="70" mass="7572">MTKLLHITSHTRRAPVNPAAKAMAANHAALSAFLSTDDGRIDACMFALADECERAVKADPEWQALKAGRH</sequence>
<reference evidence="1 2" key="1">
    <citation type="submission" date="2018-03" db="EMBL/GenBank/DDBJ databases">
        <title>The draft genome of Mesorhizobium soli JCM 19897.</title>
        <authorList>
            <person name="Li L."/>
            <person name="Liu L."/>
            <person name="Liang L."/>
            <person name="Wang T."/>
            <person name="Zhang X."/>
        </authorList>
    </citation>
    <scope>NUCLEOTIDE SEQUENCE [LARGE SCALE GENOMIC DNA]</scope>
    <source>
        <strain evidence="1 2">JCM 19897</strain>
    </source>
</reference>
<organism evidence="1 2">
    <name type="scientific">Pseudaminobacter soli</name>
    <name type="common">ex Li et al. 2025</name>
    <dbReference type="NCBI Taxonomy" id="1295366"/>
    <lineage>
        <taxon>Bacteria</taxon>
        <taxon>Pseudomonadati</taxon>
        <taxon>Pseudomonadota</taxon>
        <taxon>Alphaproteobacteria</taxon>
        <taxon>Hyphomicrobiales</taxon>
        <taxon>Phyllobacteriaceae</taxon>
        <taxon>Pseudaminobacter</taxon>
    </lineage>
</organism>